<feature type="domain" description="ACT-like" evidence="12">
    <location>
        <begin position="437"/>
        <end position="504"/>
    </location>
</feature>
<keyword evidence="6" id="KW-0028">Amino-acid biosynthesis</keyword>
<dbReference type="GO" id="GO:0004794">
    <property type="term" value="F:threonine deaminase activity"/>
    <property type="evidence" value="ECO:0007669"/>
    <property type="project" value="UniProtKB-EC"/>
</dbReference>
<evidence type="ECO:0000256" key="9">
    <source>
        <dbReference type="ARBA" id="ARBA00023239"/>
    </source>
</evidence>
<dbReference type="InterPro" id="IPR036052">
    <property type="entry name" value="TrpB-like_PALP_sf"/>
</dbReference>
<name>A0A5B9PG53_9BACT</name>
<dbReference type="EMBL" id="CP042912">
    <property type="protein sequence ID" value="QEG23576.1"/>
    <property type="molecule type" value="Genomic_DNA"/>
</dbReference>
<dbReference type="STRING" id="980251.GCA_001642875_04476"/>
<dbReference type="Gene3D" id="3.40.1020.10">
    <property type="entry name" value="Biosynthetic Threonine Deaminase, Domain 3"/>
    <property type="match status" value="2"/>
</dbReference>
<dbReference type="Proteomes" id="UP000322214">
    <property type="component" value="Chromosome"/>
</dbReference>
<evidence type="ECO:0000256" key="4">
    <source>
        <dbReference type="ARBA" id="ARBA00010869"/>
    </source>
</evidence>
<dbReference type="InterPro" id="IPR050147">
    <property type="entry name" value="Ser/Thr_Dehydratase"/>
</dbReference>
<dbReference type="InterPro" id="IPR001721">
    <property type="entry name" value="TD_ACT-like"/>
</dbReference>
<dbReference type="SUPFAM" id="SSF55021">
    <property type="entry name" value="ACT-like"/>
    <property type="match status" value="2"/>
</dbReference>
<dbReference type="FunFam" id="3.40.50.1100:FF:000005">
    <property type="entry name" value="Threonine dehydratase catabolic"/>
    <property type="match status" value="1"/>
</dbReference>
<dbReference type="GO" id="GO:0006565">
    <property type="term" value="P:L-serine catabolic process"/>
    <property type="evidence" value="ECO:0007669"/>
    <property type="project" value="TreeGrafter"/>
</dbReference>
<comment type="catalytic activity">
    <reaction evidence="1">
        <text>L-threonine = 2-oxobutanoate + NH4(+)</text>
        <dbReference type="Rhea" id="RHEA:22108"/>
        <dbReference type="ChEBI" id="CHEBI:16763"/>
        <dbReference type="ChEBI" id="CHEBI:28938"/>
        <dbReference type="ChEBI" id="CHEBI:57926"/>
        <dbReference type="EC" id="4.3.1.19"/>
    </reaction>
</comment>
<feature type="domain" description="ACT-like" evidence="12">
    <location>
        <begin position="335"/>
        <end position="421"/>
    </location>
</feature>
<dbReference type="InterPro" id="IPR001926">
    <property type="entry name" value="TrpB-like_PALP"/>
</dbReference>
<dbReference type="GO" id="GO:0003941">
    <property type="term" value="F:L-serine ammonia-lyase activity"/>
    <property type="evidence" value="ECO:0007669"/>
    <property type="project" value="TreeGrafter"/>
</dbReference>
<comment type="similarity">
    <text evidence="4">Belongs to the serine/threonine dehydratase family.</text>
</comment>
<keyword evidence="10" id="KW-0100">Branched-chain amino acid biosynthesis</keyword>
<dbReference type="InterPro" id="IPR045865">
    <property type="entry name" value="ACT-like_dom_sf"/>
</dbReference>
<comment type="pathway">
    <text evidence="3">Amino-acid biosynthesis; L-isoleucine biosynthesis; 2-oxobutanoate from L-threonine: step 1/1.</text>
</comment>
<dbReference type="Pfam" id="PF00291">
    <property type="entry name" value="PALP"/>
    <property type="match status" value="1"/>
</dbReference>
<dbReference type="Gene3D" id="3.40.50.1100">
    <property type="match status" value="2"/>
</dbReference>
<gene>
    <name evidence="13" type="primary">ilvA</name>
    <name evidence="13" type="ORF">MFFC18_34770</name>
</gene>
<keyword evidence="9 13" id="KW-0456">Lyase</keyword>
<accession>A0A5B9PG53</accession>
<evidence type="ECO:0000256" key="10">
    <source>
        <dbReference type="ARBA" id="ARBA00023304"/>
    </source>
</evidence>
<dbReference type="UniPathway" id="UPA00047">
    <property type="reaction ID" value="UER00054"/>
</dbReference>
<evidence type="ECO:0000259" key="12">
    <source>
        <dbReference type="Pfam" id="PF00585"/>
    </source>
</evidence>
<feature type="domain" description="Tryptophan synthase beta chain-like PALP" evidence="11">
    <location>
        <begin position="45"/>
        <end position="321"/>
    </location>
</feature>
<evidence type="ECO:0000256" key="3">
    <source>
        <dbReference type="ARBA" id="ARBA00004810"/>
    </source>
</evidence>
<evidence type="ECO:0000256" key="8">
    <source>
        <dbReference type="ARBA" id="ARBA00022898"/>
    </source>
</evidence>
<dbReference type="Pfam" id="PF00585">
    <property type="entry name" value="Thr_dehydrat_C"/>
    <property type="match status" value="2"/>
</dbReference>
<dbReference type="KEGG" id="mff:MFFC18_34770"/>
<dbReference type="AlphaFoldDB" id="A0A5B9PG53"/>
<evidence type="ECO:0000256" key="1">
    <source>
        <dbReference type="ARBA" id="ARBA00001274"/>
    </source>
</evidence>
<dbReference type="EC" id="4.3.1.19" evidence="5"/>
<keyword evidence="8" id="KW-0663">Pyridoxal phosphate</keyword>
<organism evidence="13 14">
    <name type="scientific">Mariniblastus fucicola</name>
    <dbReference type="NCBI Taxonomy" id="980251"/>
    <lineage>
        <taxon>Bacteria</taxon>
        <taxon>Pseudomonadati</taxon>
        <taxon>Planctomycetota</taxon>
        <taxon>Planctomycetia</taxon>
        <taxon>Pirellulales</taxon>
        <taxon>Pirellulaceae</taxon>
        <taxon>Mariniblastus</taxon>
    </lineage>
</organism>
<dbReference type="GO" id="GO:0009097">
    <property type="term" value="P:isoleucine biosynthetic process"/>
    <property type="evidence" value="ECO:0007669"/>
    <property type="project" value="UniProtKB-UniPathway"/>
</dbReference>
<reference evidence="13 14" key="1">
    <citation type="submission" date="2019-08" db="EMBL/GenBank/DDBJ databases">
        <title>Deep-cultivation of Planctomycetes and their phenomic and genomic characterization uncovers novel biology.</title>
        <authorList>
            <person name="Wiegand S."/>
            <person name="Jogler M."/>
            <person name="Boedeker C."/>
            <person name="Pinto D."/>
            <person name="Vollmers J."/>
            <person name="Rivas-Marin E."/>
            <person name="Kohn T."/>
            <person name="Peeters S.H."/>
            <person name="Heuer A."/>
            <person name="Rast P."/>
            <person name="Oberbeckmann S."/>
            <person name="Bunk B."/>
            <person name="Jeske O."/>
            <person name="Meyerdierks A."/>
            <person name="Storesund J.E."/>
            <person name="Kallscheuer N."/>
            <person name="Luecker S."/>
            <person name="Lage O.M."/>
            <person name="Pohl T."/>
            <person name="Merkel B.J."/>
            <person name="Hornburger P."/>
            <person name="Mueller R.-W."/>
            <person name="Bruemmer F."/>
            <person name="Labrenz M."/>
            <person name="Spormann A.M."/>
            <person name="Op den Camp H."/>
            <person name="Overmann J."/>
            <person name="Amann R."/>
            <person name="Jetten M.S.M."/>
            <person name="Mascher T."/>
            <person name="Medema M.H."/>
            <person name="Devos D.P."/>
            <person name="Kaster A.-K."/>
            <person name="Ovreas L."/>
            <person name="Rohde M."/>
            <person name="Galperin M.Y."/>
            <person name="Jogler C."/>
        </authorList>
    </citation>
    <scope>NUCLEOTIDE SEQUENCE [LARGE SCALE GENOMIC DNA]</scope>
    <source>
        <strain evidence="13 14">FC18</strain>
    </source>
</reference>
<keyword evidence="14" id="KW-1185">Reference proteome</keyword>
<evidence type="ECO:0000256" key="7">
    <source>
        <dbReference type="ARBA" id="ARBA00022624"/>
    </source>
</evidence>
<evidence type="ECO:0000259" key="11">
    <source>
        <dbReference type="Pfam" id="PF00291"/>
    </source>
</evidence>
<dbReference type="PANTHER" id="PTHR48078">
    <property type="entry name" value="THREONINE DEHYDRATASE, MITOCHONDRIAL-RELATED"/>
    <property type="match status" value="1"/>
</dbReference>
<dbReference type="InterPro" id="IPR038110">
    <property type="entry name" value="TD_ACT-like_sf"/>
</dbReference>
<protein>
    <recommendedName>
        <fullName evidence="5">threonine ammonia-lyase</fullName>
        <ecNumber evidence="5">4.3.1.19</ecNumber>
    </recommendedName>
</protein>
<dbReference type="OrthoDB" id="9811476at2"/>
<evidence type="ECO:0000256" key="5">
    <source>
        <dbReference type="ARBA" id="ARBA00012096"/>
    </source>
</evidence>
<proteinExistence type="inferred from homology"/>
<keyword evidence="7" id="KW-0412">Isoleucine biosynthesis</keyword>
<evidence type="ECO:0000313" key="13">
    <source>
        <dbReference type="EMBL" id="QEG23576.1"/>
    </source>
</evidence>
<sequence length="517" mass="56749">MNTNATNQELCALSDKELLTRLSFETRAASRIYEVEGQTRCDSVVLDSGCELLLKREDLSKVHSYKWRGSYNKIASLVEKGFGGDLVCASAGNHAQGVALTAARLKFKATIFMPLSTPLVKQQAVRRLGGPFVEIRLCGDSFDQASAEAYRFAEANGAEMIAPYDDIKVVAGQSMIGVELSNALRRTPTHAFLEIGGGGMAAGVASVLRKKFPAIKIIGVEAAGQNSMGISVTAGSRQTLEELDRFCDGTAVATPGELPFRLCSLLLDEFMTASNDEVCQAIQFLWQKNRIMVEPSAALGVAAAQKYGLTDDDYALTVLSGSNVDFMALPKIAKRGQLDRPEERFFCFEIGEQPGALIGLLDQFFSNMNIIDFQYGKVANEVARPVIGVEVPASDAKELEVFFQRDDLPPHEEVTGQAATEFRVIPFRPDTLNHPFFAVVTFSNRPGALREFMRGASKHANVCYMNYTDSGQTEGQALMGFEFDDESKKTDFQQWLTTDDIRHEPIDIEQVLHSAIE</sequence>
<evidence type="ECO:0000256" key="6">
    <source>
        <dbReference type="ARBA" id="ARBA00022605"/>
    </source>
</evidence>
<evidence type="ECO:0000256" key="2">
    <source>
        <dbReference type="ARBA" id="ARBA00001933"/>
    </source>
</evidence>
<dbReference type="SUPFAM" id="SSF53686">
    <property type="entry name" value="Tryptophan synthase beta subunit-like PLP-dependent enzymes"/>
    <property type="match status" value="1"/>
</dbReference>
<dbReference type="RefSeq" id="WP_148618929.1">
    <property type="nucleotide sequence ID" value="NZ_CP042912.1"/>
</dbReference>
<evidence type="ECO:0000313" key="14">
    <source>
        <dbReference type="Proteomes" id="UP000322214"/>
    </source>
</evidence>
<comment type="cofactor">
    <cofactor evidence="2">
        <name>pyridoxal 5'-phosphate</name>
        <dbReference type="ChEBI" id="CHEBI:597326"/>
    </cofactor>
</comment>